<gene>
    <name evidence="1" type="ORF">S01H4_15433</name>
</gene>
<sequence length="151" mass="17263">MEDNLETEPIVEFLKLLSNGDLLDSRTKTIMIQRACRAIKNALDPASILVNYYDHENQLLKPLCILEESTIPKNLEIEMDAFDSENPYTDVFAQADIGWFSVEGIADEQDFKVLLRSQNVSDFIICPMYFGDITVGTISVFLYPNTIKHFF</sequence>
<evidence type="ECO:0000313" key="1">
    <source>
        <dbReference type="EMBL" id="GAG69382.1"/>
    </source>
</evidence>
<organism evidence="1">
    <name type="scientific">marine sediment metagenome</name>
    <dbReference type="NCBI Taxonomy" id="412755"/>
    <lineage>
        <taxon>unclassified sequences</taxon>
        <taxon>metagenomes</taxon>
        <taxon>ecological metagenomes</taxon>
    </lineage>
</organism>
<accession>X1AI56</accession>
<comment type="caution">
    <text evidence="1">The sequence shown here is derived from an EMBL/GenBank/DDBJ whole genome shotgun (WGS) entry which is preliminary data.</text>
</comment>
<protein>
    <recommendedName>
        <fullName evidence="2">GAF domain-containing protein</fullName>
    </recommendedName>
</protein>
<reference evidence="1" key="1">
    <citation type="journal article" date="2014" name="Front. Microbiol.">
        <title>High frequency of phylogenetically diverse reductive dehalogenase-homologous genes in deep subseafloor sedimentary metagenomes.</title>
        <authorList>
            <person name="Kawai M."/>
            <person name="Futagami T."/>
            <person name="Toyoda A."/>
            <person name="Takaki Y."/>
            <person name="Nishi S."/>
            <person name="Hori S."/>
            <person name="Arai W."/>
            <person name="Tsubouchi T."/>
            <person name="Morono Y."/>
            <person name="Uchiyama I."/>
            <person name="Ito T."/>
            <person name="Fujiyama A."/>
            <person name="Inagaki F."/>
            <person name="Takami H."/>
        </authorList>
    </citation>
    <scope>NUCLEOTIDE SEQUENCE</scope>
    <source>
        <strain evidence="1">Expedition CK06-06</strain>
    </source>
</reference>
<dbReference type="AlphaFoldDB" id="X1AI56"/>
<evidence type="ECO:0008006" key="2">
    <source>
        <dbReference type="Google" id="ProtNLM"/>
    </source>
</evidence>
<dbReference type="EMBL" id="BART01006764">
    <property type="protein sequence ID" value="GAG69382.1"/>
    <property type="molecule type" value="Genomic_DNA"/>
</dbReference>
<proteinExistence type="predicted"/>
<name>X1AI56_9ZZZZ</name>